<evidence type="ECO:0000256" key="1">
    <source>
        <dbReference type="SAM" id="MobiDB-lite"/>
    </source>
</evidence>
<name>A0A1Y5YSK7_9BACI</name>
<dbReference type="EMBL" id="FWZB01000019">
    <property type="protein sequence ID" value="SMD65189.1"/>
    <property type="molecule type" value="Genomic_DNA"/>
</dbReference>
<dbReference type="AlphaFoldDB" id="A0A1Y5YSK7"/>
<proteinExistence type="predicted"/>
<evidence type="ECO:0000313" key="3">
    <source>
        <dbReference type="Proteomes" id="UP000194499"/>
    </source>
</evidence>
<feature type="compositionally biased region" description="Basic and acidic residues" evidence="1">
    <location>
        <begin position="62"/>
        <end position="83"/>
    </location>
</feature>
<gene>
    <name evidence="2" type="ORF">BACERE00191_00351</name>
</gene>
<protein>
    <submittedName>
        <fullName evidence="2">Uncharacterized protein</fullName>
    </submittedName>
</protein>
<accession>A0A1Y5YSK7</accession>
<organism evidence="2 3">
    <name type="scientific">Bacillus pacificus</name>
    <dbReference type="NCBI Taxonomy" id="2026187"/>
    <lineage>
        <taxon>Bacteria</taxon>
        <taxon>Bacillati</taxon>
        <taxon>Bacillota</taxon>
        <taxon>Bacilli</taxon>
        <taxon>Bacillales</taxon>
        <taxon>Bacillaceae</taxon>
        <taxon>Bacillus</taxon>
        <taxon>Bacillus cereus group</taxon>
    </lineage>
</organism>
<feature type="region of interest" description="Disordered" evidence="1">
    <location>
        <begin position="59"/>
        <end position="83"/>
    </location>
</feature>
<dbReference type="Proteomes" id="UP000194499">
    <property type="component" value="Unassembled WGS sequence"/>
</dbReference>
<reference evidence="3" key="1">
    <citation type="submission" date="2017-04" db="EMBL/GenBank/DDBJ databases">
        <authorList>
            <person name="Criscuolo A."/>
        </authorList>
    </citation>
    <scope>NUCLEOTIDE SEQUENCE [LARGE SCALE GENOMIC DNA]</scope>
</reference>
<evidence type="ECO:0000313" key="2">
    <source>
        <dbReference type="EMBL" id="SMD65189.1"/>
    </source>
</evidence>
<sequence>MQQDGFRYLGLLPNEVMNLTPREFQNMMTGRNEQYLDELQTYSIFALMMRAVYHSNPKKSMKPKDLFDRSKMVTDEQKKKSIENRAKQAEADMQFLQNLNFG</sequence>